<evidence type="ECO:0000259" key="1">
    <source>
        <dbReference type="PROSITE" id="PS50879"/>
    </source>
</evidence>
<reference evidence="2 3" key="1">
    <citation type="submission" date="2023-10" db="EMBL/GenBank/DDBJ databases">
        <title>Genome-Wide Identification Analysis in wild type Solanum Pinnatisectum Reveals Some Genes Defensing Phytophthora Infestans.</title>
        <authorList>
            <person name="Sun C."/>
        </authorList>
    </citation>
    <scope>NUCLEOTIDE SEQUENCE [LARGE SCALE GENOMIC DNA]</scope>
    <source>
        <strain evidence="2">LQN</strain>
        <tissue evidence="2">Leaf</tissue>
    </source>
</reference>
<accession>A0AAV9K2P1</accession>
<organism evidence="2 3">
    <name type="scientific">Solanum pinnatisectum</name>
    <name type="common">tansyleaf nightshade</name>
    <dbReference type="NCBI Taxonomy" id="50273"/>
    <lineage>
        <taxon>Eukaryota</taxon>
        <taxon>Viridiplantae</taxon>
        <taxon>Streptophyta</taxon>
        <taxon>Embryophyta</taxon>
        <taxon>Tracheophyta</taxon>
        <taxon>Spermatophyta</taxon>
        <taxon>Magnoliopsida</taxon>
        <taxon>eudicotyledons</taxon>
        <taxon>Gunneridae</taxon>
        <taxon>Pentapetalae</taxon>
        <taxon>asterids</taxon>
        <taxon>lamiids</taxon>
        <taxon>Solanales</taxon>
        <taxon>Solanaceae</taxon>
        <taxon>Solanoideae</taxon>
        <taxon>Solaneae</taxon>
        <taxon>Solanum</taxon>
    </lineage>
</organism>
<dbReference type="EMBL" id="JAWPEI010000025">
    <property type="protein sequence ID" value="KAK4707188.1"/>
    <property type="molecule type" value="Genomic_DNA"/>
</dbReference>
<protein>
    <recommendedName>
        <fullName evidence="1">RNase H type-1 domain-containing protein</fullName>
    </recommendedName>
</protein>
<dbReference type="InterPro" id="IPR012337">
    <property type="entry name" value="RNaseH-like_sf"/>
</dbReference>
<dbReference type="InterPro" id="IPR053151">
    <property type="entry name" value="RNase_H-like"/>
</dbReference>
<keyword evidence="3" id="KW-1185">Reference proteome</keyword>
<evidence type="ECO:0000313" key="3">
    <source>
        <dbReference type="Proteomes" id="UP001311915"/>
    </source>
</evidence>
<dbReference type="InterPro" id="IPR002156">
    <property type="entry name" value="RNaseH_domain"/>
</dbReference>
<gene>
    <name evidence="2" type="ORF">R3W88_033261</name>
</gene>
<dbReference type="AlphaFoldDB" id="A0AAV9K2P1"/>
<dbReference type="Pfam" id="PF13456">
    <property type="entry name" value="RVT_3"/>
    <property type="match status" value="1"/>
</dbReference>
<sequence>MVESCKHEVKVTTIIWKTPPPKKYKLNTDGSALCNPGKIGEGGILRDDQGDIIYAFAIPLGEGTNNQAEVQAASYGLNWCIQHGYTNIILEVDSELIIKWLKQKSSPPWRIQRFVQELQTLVNQCEFFQCGHTYRETNGTADFLSKQSHRHDIIQHYYTCNQLPNATRGSYILEKMGVQSFRRKRLKRIKKPP</sequence>
<dbReference type="InterPro" id="IPR044730">
    <property type="entry name" value="RNase_H-like_dom_plant"/>
</dbReference>
<dbReference type="GO" id="GO:0003676">
    <property type="term" value="F:nucleic acid binding"/>
    <property type="evidence" value="ECO:0007669"/>
    <property type="project" value="InterPro"/>
</dbReference>
<dbReference type="Gene3D" id="3.30.420.10">
    <property type="entry name" value="Ribonuclease H-like superfamily/Ribonuclease H"/>
    <property type="match status" value="1"/>
</dbReference>
<name>A0AAV9K2P1_9SOLN</name>
<dbReference type="CDD" id="cd06222">
    <property type="entry name" value="RNase_H_like"/>
    <property type="match status" value="1"/>
</dbReference>
<proteinExistence type="predicted"/>
<dbReference type="PANTHER" id="PTHR47723">
    <property type="entry name" value="OS05G0353850 PROTEIN"/>
    <property type="match status" value="1"/>
</dbReference>
<dbReference type="InterPro" id="IPR036397">
    <property type="entry name" value="RNaseH_sf"/>
</dbReference>
<evidence type="ECO:0000313" key="2">
    <source>
        <dbReference type="EMBL" id="KAK4707188.1"/>
    </source>
</evidence>
<feature type="domain" description="RNase H type-1" evidence="1">
    <location>
        <begin position="20"/>
        <end position="150"/>
    </location>
</feature>
<comment type="caution">
    <text evidence="2">The sequence shown here is derived from an EMBL/GenBank/DDBJ whole genome shotgun (WGS) entry which is preliminary data.</text>
</comment>
<dbReference type="GO" id="GO:0004523">
    <property type="term" value="F:RNA-DNA hybrid ribonuclease activity"/>
    <property type="evidence" value="ECO:0007669"/>
    <property type="project" value="InterPro"/>
</dbReference>
<dbReference type="SUPFAM" id="SSF53098">
    <property type="entry name" value="Ribonuclease H-like"/>
    <property type="match status" value="1"/>
</dbReference>
<dbReference type="PROSITE" id="PS50879">
    <property type="entry name" value="RNASE_H_1"/>
    <property type="match status" value="1"/>
</dbReference>
<dbReference type="PANTHER" id="PTHR47723:SF7">
    <property type="entry name" value="RNASE H FAMILY PROTEIN"/>
    <property type="match status" value="1"/>
</dbReference>
<dbReference type="Proteomes" id="UP001311915">
    <property type="component" value="Unassembled WGS sequence"/>
</dbReference>